<evidence type="ECO:0000256" key="1">
    <source>
        <dbReference type="ARBA" id="ARBA00022737"/>
    </source>
</evidence>
<dbReference type="PANTHER" id="PTHR45831">
    <property type="entry name" value="LD24721P"/>
    <property type="match status" value="1"/>
</dbReference>
<dbReference type="InterPro" id="IPR047150">
    <property type="entry name" value="SGT"/>
</dbReference>
<comment type="caution">
    <text evidence="4">The sequence shown here is derived from an EMBL/GenBank/DDBJ whole genome shotgun (WGS) entry which is preliminary data.</text>
</comment>
<evidence type="ECO:0000256" key="2">
    <source>
        <dbReference type="ARBA" id="ARBA00022803"/>
    </source>
</evidence>
<keyword evidence="5" id="KW-1185">Reference proteome</keyword>
<proteinExistence type="predicted"/>
<dbReference type="GO" id="GO:0016020">
    <property type="term" value="C:membrane"/>
    <property type="evidence" value="ECO:0007669"/>
    <property type="project" value="TreeGrafter"/>
</dbReference>
<dbReference type="PANTHER" id="PTHR45831:SF2">
    <property type="entry name" value="LD24721P"/>
    <property type="match status" value="1"/>
</dbReference>
<protein>
    <submittedName>
        <fullName evidence="4">Uncharacterized protein</fullName>
    </submittedName>
</protein>
<reference evidence="4 5" key="1">
    <citation type="submission" date="2018-11" db="EMBL/GenBank/DDBJ databases">
        <title>Genome assembly of Steccherinum ochraceum LE-BIN_3174, the white-rot fungus of the Steccherinaceae family (The Residual Polyporoid clade, Polyporales, Basidiomycota).</title>
        <authorList>
            <person name="Fedorova T.V."/>
            <person name="Glazunova O.A."/>
            <person name="Landesman E.O."/>
            <person name="Moiseenko K.V."/>
            <person name="Psurtseva N.V."/>
            <person name="Savinova O.S."/>
            <person name="Shakhova N.V."/>
            <person name="Tyazhelova T.V."/>
            <person name="Vasina D.V."/>
        </authorList>
    </citation>
    <scope>NUCLEOTIDE SEQUENCE [LARGE SCALE GENOMIC DNA]</scope>
    <source>
        <strain evidence="4 5">LE-BIN_3174</strain>
    </source>
</reference>
<dbReference type="STRING" id="92696.A0A4R0RMH1"/>
<sequence length="537" mass="60838">MSGSEAEPLAVKLKNEGNALFTKKQYQAAYDKYSLAIQEDDANAVLYANRAACSQNLRRFLEARADAEKATQLDPSYAKAWARLAAALAYTGEEELSMQTWQKAIDTLPQGDLSASQQKQKDSYEKELKSIKAKITMRNALGPLPFGMQHIQNEDSPWQRAIAMEEELTARGDRAFRSSALLIAGAWRDWQDGLEKMNMQTEEQTPQGPMMKGYTGALAGFCNAILRDERIFHLSEPGFLQKFDKQARLEVMQTNAWGLEESPQQVKTEAIQRQREQGWDSVRPAITTTVRVWLLRGYMEHSLQADIEKGLGYLTKARDVLRWGIETWKEVPQEDKGAIFAATFLNGVHSMYLEVYREAYSRNPGKFTLETLYHEADALWKARIPPSSLAVPDPGFTWSFTTYPTGNALTMIGHYHTQMAQKGIAQGGDEEDIIERFRGAGDAYFNAAELFLEDDEKYTWFLQCSLQCYWNGQVPLGATLQIMKKIRKAIPEVRKIWGSTLLSRTTSRDYDKTIALEKKCRRGLADGTYTMQSVVTE</sequence>
<feature type="repeat" description="TPR" evidence="3">
    <location>
        <begin position="78"/>
        <end position="111"/>
    </location>
</feature>
<dbReference type="OrthoDB" id="2423701at2759"/>
<dbReference type="AlphaFoldDB" id="A0A4R0RMH1"/>
<dbReference type="GO" id="GO:0072380">
    <property type="term" value="C:TRC complex"/>
    <property type="evidence" value="ECO:0007669"/>
    <property type="project" value="TreeGrafter"/>
</dbReference>
<evidence type="ECO:0000313" key="4">
    <source>
        <dbReference type="EMBL" id="TCD68816.1"/>
    </source>
</evidence>
<dbReference type="SUPFAM" id="SSF48452">
    <property type="entry name" value="TPR-like"/>
    <property type="match status" value="1"/>
</dbReference>
<dbReference type="InterPro" id="IPR011990">
    <property type="entry name" value="TPR-like_helical_dom_sf"/>
</dbReference>
<organism evidence="4 5">
    <name type="scientific">Steccherinum ochraceum</name>
    <dbReference type="NCBI Taxonomy" id="92696"/>
    <lineage>
        <taxon>Eukaryota</taxon>
        <taxon>Fungi</taxon>
        <taxon>Dikarya</taxon>
        <taxon>Basidiomycota</taxon>
        <taxon>Agaricomycotina</taxon>
        <taxon>Agaricomycetes</taxon>
        <taxon>Polyporales</taxon>
        <taxon>Steccherinaceae</taxon>
        <taxon>Steccherinum</taxon>
    </lineage>
</organism>
<dbReference type="Gene3D" id="1.25.40.10">
    <property type="entry name" value="Tetratricopeptide repeat domain"/>
    <property type="match status" value="1"/>
</dbReference>
<keyword evidence="2 3" id="KW-0802">TPR repeat</keyword>
<evidence type="ECO:0000256" key="3">
    <source>
        <dbReference type="PROSITE-ProRule" id="PRU00339"/>
    </source>
</evidence>
<gene>
    <name evidence="4" type="ORF">EIP91_009683</name>
</gene>
<dbReference type="EMBL" id="RWJN01000056">
    <property type="protein sequence ID" value="TCD68816.1"/>
    <property type="molecule type" value="Genomic_DNA"/>
</dbReference>
<name>A0A4R0RMH1_9APHY</name>
<accession>A0A4R0RMH1</accession>
<dbReference type="PROSITE" id="PS50005">
    <property type="entry name" value="TPR"/>
    <property type="match status" value="1"/>
</dbReference>
<dbReference type="GO" id="GO:0006620">
    <property type="term" value="P:post-translational protein targeting to endoplasmic reticulum membrane"/>
    <property type="evidence" value="ECO:0007669"/>
    <property type="project" value="TreeGrafter"/>
</dbReference>
<dbReference type="GO" id="GO:0060090">
    <property type="term" value="F:molecular adaptor activity"/>
    <property type="evidence" value="ECO:0007669"/>
    <property type="project" value="TreeGrafter"/>
</dbReference>
<dbReference type="SMART" id="SM00028">
    <property type="entry name" value="TPR"/>
    <property type="match status" value="3"/>
</dbReference>
<dbReference type="Proteomes" id="UP000292702">
    <property type="component" value="Unassembled WGS sequence"/>
</dbReference>
<dbReference type="InterPro" id="IPR019734">
    <property type="entry name" value="TPR_rpt"/>
</dbReference>
<evidence type="ECO:0000313" key="5">
    <source>
        <dbReference type="Proteomes" id="UP000292702"/>
    </source>
</evidence>
<keyword evidence="1" id="KW-0677">Repeat</keyword>